<evidence type="ECO:0000256" key="6">
    <source>
        <dbReference type="ARBA" id="ARBA00050038"/>
    </source>
</evidence>
<dbReference type="NCBIfam" id="TIGR00447">
    <property type="entry name" value="pth"/>
    <property type="match status" value="1"/>
</dbReference>
<evidence type="ECO:0000313" key="10">
    <source>
        <dbReference type="Proteomes" id="UP000231464"/>
    </source>
</evidence>
<dbReference type="Pfam" id="PF01195">
    <property type="entry name" value="Pept_tRNA_hydro"/>
    <property type="match status" value="1"/>
</dbReference>
<dbReference type="PROSITE" id="PS01196">
    <property type="entry name" value="PEPT_TRNA_HYDROL_2"/>
    <property type="match status" value="1"/>
</dbReference>
<keyword evidence="2" id="KW-0820">tRNA-binding</keyword>
<evidence type="ECO:0000313" key="9">
    <source>
        <dbReference type="EMBL" id="PIT90049.1"/>
    </source>
</evidence>
<keyword evidence="3 7" id="KW-0378">Hydrolase</keyword>
<dbReference type="GO" id="GO:0004045">
    <property type="term" value="F:peptidyl-tRNA hydrolase activity"/>
    <property type="evidence" value="ECO:0007669"/>
    <property type="project" value="UniProtKB-EC"/>
</dbReference>
<dbReference type="SUPFAM" id="SSF53178">
    <property type="entry name" value="Peptidyl-tRNA hydrolase-like"/>
    <property type="match status" value="1"/>
</dbReference>
<evidence type="ECO:0000256" key="8">
    <source>
        <dbReference type="RuleBase" id="RU004320"/>
    </source>
</evidence>
<evidence type="ECO:0000256" key="7">
    <source>
        <dbReference type="RuleBase" id="RU000673"/>
    </source>
</evidence>
<dbReference type="InterPro" id="IPR018171">
    <property type="entry name" value="Pept_tRNA_hydro_CS"/>
</dbReference>
<dbReference type="PANTHER" id="PTHR17224">
    <property type="entry name" value="PEPTIDYL-TRNA HYDROLASE"/>
    <property type="match status" value="1"/>
</dbReference>
<dbReference type="FunFam" id="3.40.50.1470:FF:000001">
    <property type="entry name" value="Peptidyl-tRNA hydrolase"/>
    <property type="match status" value="1"/>
</dbReference>
<sequence>MFLIIGLGNPGKQYKKNRHNAGFMAVDFVLSNLPVGTGLDPSMQFKENKKTKSLIAETDFNNQKIIFAKPQTYMNNSGVAVLALQKKYKVKPENIIIIYDELDLPFGSLRIKFGGSSAGHNGIKSIIEKLGTDKFWRIRIGISNDKRQLLPADKFVLSKFSREEIK</sequence>
<dbReference type="EMBL" id="PFBP01000009">
    <property type="protein sequence ID" value="PIT90049.1"/>
    <property type="molecule type" value="Genomic_DNA"/>
</dbReference>
<dbReference type="EC" id="3.1.1.29" evidence="1 7"/>
<gene>
    <name evidence="9" type="ORF">COU23_00605</name>
</gene>
<dbReference type="HAMAP" id="MF_00083">
    <property type="entry name" value="Pept_tRNA_hydro_bact"/>
    <property type="match status" value="1"/>
</dbReference>
<evidence type="ECO:0000256" key="2">
    <source>
        <dbReference type="ARBA" id="ARBA00022555"/>
    </source>
</evidence>
<proteinExistence type="inferred from homology"/>
<feature type="non-terminal residue" evidence="9">
    <location>
        <position position="166"/>
    </location>
</feature>
<evidence type="ECO:0000256" key="1">
    <source>
        <dbReference type="ARBA" id="ARBA00013260"/>
    </source>
</evidence>
<dbReference type="CDD" id="cd00462">
    <property type="entry name" value="PTH"/>
    <property type="match status" value="1"/>
</dbReference>
<keyword evidence="4" id="KW-0694">RNA-binding</keyword>
<dbReference type="GO" id="GO:0000049">
    <property type="term" value="F:tRNA binding"/>
    <property type="evidence" value="ECO:0007669"/>
    <property type="project" value="UniProtKB-KW"/>
</dbReference>
<name>A0A2M6WB72_9BACT</name>
<reference evidence="10" key="1">
    <citation type="submission" date="2017-09" db="EMBL/GenBank/DDBJ databases">
        <title>Depth-based differentiation of microbial function through sediment-hosted aquifers and enrichment of novel symbionts in the deep terrestrial subsurface.</title>
        <authorList>
            <person name="Probst A.J."/>
            <person name="Ladd B."/>
            <person name="Jarett J.K."/>
            <person name="Geller-Mcgrath D.E."/>
            <person name="Sieber C.M.K."/>
            <person name="Emerson J.B."/>
            <person name="Anantharaman K."/>
            <person name="Thomas B.C."/>
            <person name="Malmstrom R."/>
            <person name="Stieglmeier M."/>
            <person name="Klingl A."/>
            <person name="Woyke T."/>
            <person name="Ryan C.M."/>
            <person name="Banfield J.F."/>
        </authorList>
    </citation>
    <scope>NUCLEOTIDE SEQUENCE [LARGE SCALE GENOMIC DNA]</scope>
</reference>
<evidence type="ECO:0000256" key="5">
    <source>
        <dbReference type="ARBA" id="ARBA00038063"/>
    </source>
</evidence>
<evidence type="ECO:0000256" key="4">
    <source>
        <dbReference type="ARBA" id="ARBA00022884"/>
    </source>
</evidence>
<dbReference type="Gene3D" id="3.40.50.1470">
    <property type="entry name" value="Peptidyl-tRNA hydrolase"/>
    <property type="match status" value="1"/>
</dbReference>
<comment type="catalytic activity">
    <reaction evidence="7">
        <text>an N-acyl-L-alpha-aminoacyl-tRNA + H2O = an N-acyl-L-amino acid + a tRNA + H(+)</text>
        <dbReference type="Rhea" id="RHEA:54448"/>
        <dbReference type="Rhea" id="RHEA-COMP:10123"/>
        <dbReference type="Rhea" id="RHEA-COMP:13883"/>
        <dbReference type="ChEBI" id="CHEBI:15377"/>
        <dbReference type="ChEBI" id="CHEBI:15378"/>
        <dbReference type="ChEBI" id="CHEBI:59874"/>
        <dbReference type="ChEBI" id="CHEBI:78442"/>
        <dbReference type="ChEBI" id="CHEBI:138191"/>
        <dbReference type="EC" id="3.1.1.29"/>
    </reaction>
</comment>
<dbReference type="Proteomes" id="UP000231464">
    <property type="component" value="Unassembled WGS sequence"/>
</dbReference>
<dbReference type="InterPro" id="IPR001328">
    <property type="entry name" value="Pept_tRNA_hydro"/>
</dbReference>
<dbReference type="PANTHER" id="PTHR17224:SF1">
    <property type="entry name" value="PEPTIDYL-TRNA HYDROLASE"/>
    <property type="match status" value="1"/>
</dbReference>
<dbReference type="InterPro" id="IPR036416">
    <property type="entry name" value="Pept_tRNA_hydro_sf"/>
</dbReference>
<evidence type="ECO:0000256" key="3">
    <source>
        <dbReference type="ARBA" id="ARBA00022801"/>
    </source>
</evidence>
<dbReference type="AlphaFoldDB" id="A0A2M6WB72"/>
<dbReference type="PROSITE" id="PS01195">
    <property type="entry name" value="PEPT_TRNA_HYDROL_1"/>
    <property type="match status" value="1"/>
</dbReference>
<protein>
    <recommendedName>
        <fullName evidence="6 7">Peptidyl-tRNA hydrolase</fullName>
        <ecNumber evidence="1 7">3.1.1.29</ecNumber>
    </recommendedName>
</protein>
<accession>A0A2M6WB72</accession>
<comment type="similarity">
    <text evidence="5 8">Belongs to the PTH family.</text>
</comment>
<comment type="caution">
    <text evidence="9">The sequence shown here is derived from an EMBL/GenBank/DDBJ whole genome shotgun (WGS) entry which is preliminary data.</text>
</comment>
<organism evidence="9 10">
    <name type="scientific">Candidatus Kuenenbacteria bacterium CG10_big_fil_rev_8_21_14_0_10_36_11</name>
    <dbReference type="NCBI Taxonomy" id="1974618"/>
    <lineage>
        <taxon>Bacteria</taxon>
        <taxon>Candidatus Kueneniibacteriota</taxon>
    </lineage>
</organism>